<sequence length="522" mass="57525">MPLTLQFATEADVERTTQIEREAYAPNPFNPILFPGPFPEPTSGENRRAIEMVKHIREDPSTRWLKVIDTDLEPTKDNRQMIGFAQWNINDGSQIPAGPRSFGPGCNVEACEAVFGGLHEMRLKHFAEKKHVHLRILHVDPKHQRRGAGKMLVTWGVEEAKKLGLPAFLESSEAGHSLYQSCGFRDIDVQANMLPSLWKSPPGSKGAIPDPAAPLVSAWQVHADAGEPQAIVRVHNLQSTMAAGRDAWGRTAKPQPVLLSSEVSFARPFETASARDAVNAETVHYGNLSKTLLGGMELFSVSPSSSSDKAKTTREGDSKGPSTADVFEILWVKMTGRVVDGSYVALPLDQIPFLDATRLRSLALTLHLPKASLLGSGVSLTTTACFVDAGDLTGEKKRNPLRSYARSLRLHKLHVPTLIGVNSNERTAKQMVIADVEIERFDIREDIHPELERVVVETLESSSFETLEALGTHIANQILDEFRIGDSPQPMRERSWQVRVRLEKPIAVPFADCPSVEIRVGS</sequence>
<keyword evidence="5" id="KW-1185">Reference proteome</keyword>
<dbReference type="PANTHER" id="PTHR42791">
    <property type="entry name" value="GNAT FAMILY ACETYLTRANSFERASE"/>
    <property type="match status" value="1"/>
</dbReference>
<evidence type="ECO:0000313" key="4">
    <source>
        <dbReference type="EMBL" id="KAF2968714.1"/>
    </source>
</evidence>
<dbReference type="GO" id="GO:0016747">
    <property type="term" value="F:acyltransferase activity, transferring groups other than amino-acyl groups"/>
    <property type="evidence" value="ECO:0007669"/>
    <property type="project" value="InterPro"/>
</dbReference>
<dbReference type="AlphaFoldDB" id="A0A7C8MYJ2"/>
<dbReference type="EMBL" id="WUBL01000046">
    <property type="protein sequence ID" value="KAF2968714.1"/>
    <property type="molecule type" value="Genomic_DNA"/>
</dbReference>
<evidence type="ECO:0000256" key="1">
    <source>
        <dbReference type="ARBA" id="ARBA00022909"/>
    </source>
</evidence>
<keyword evidence="1" id="KW-0289">Folate biosynthesis</keyword>
<evidence type="ECO:0000313" key="5">
    <source>
        <dbReference type="Proteomes" id="UP000481858"/>
    </source>
</evidence>
<dbReference type="SUPFAM" id="SSF55620">
    <property type="entry name" value="Tetrahydrobiopterin biosynthesis enzymes-like"/>
    <property type="match status" value="1"/>
</dbReference>
<dbReference type="InterPro" id="IPR052523">
    <property type="entry name" value="Trichothecene_AcTrans"/>
</dbReference>
<name>A0A7C8MYJ2_9PEZI</name>
<dbReference type="InterPro" id="IPR006157">
    <property type="entry name" value="FolB_dom"/>
</dbReference>
<dbReference type="SMART" id="SM00905">
    <property type="entry name" value="FolB"/>
    <property type="match status" value="1"/>
</dbReference>
<dbReference type="InterPro" id="IPR000182">
    <property type="entry name" value="GNAT_dom"/>
</dbReference>
<dbReference type="OrthoDB" id="5425486at2759"/>
<dbReference type="Gene3D" id="3.40.630.30">
    <property type="match status" value="1"/>
</dbReference>
<dbReference type="Gene3D" id="3.30.1130.10">
    <property type="match status" value="2"/>
</dbReference>
<evidence type="ECO:0000256" key="2">
    <source>
        <dbReference type="SAM" id="MobiDB-lite"/>
    </source>
</evidence>
<dbReference type="Pfam" id="PF02152">
    <property type="entry name" value="FolB"/>
    <property type="match status" value="1"/>
</dbReference>
<protein>
    <recommendedName>
        <fullName evidence="3">N-acetyltransferase domain-containing protein</fullName>
    </recommendedName>
</protein>
<proteinExistence type="predicted"/>
<feature type="domain" description="N-acetyltransferase" evidence="3">
    <location>
        <begin position="3"/>
        <end position="202"/>
    </location>
</feature>
<dbReference type="Proteomes" id="UP000481858">
    <property type="component" value="Unassembled WGS sequence"/>
</dbReference>
<gene>
    <name evidence="4" type="ORF">GQX73_g4811</name>
</gene>
<dbReference type="PROSITE" id="PS51186">
    <property type="entry name" value="GNAT"/>
    <property type="match status" value="1"/>
</dbReference>
<dbReference type="InterPro" id="IPR016181">
    <property type="entry name" value="Acyl_CoA_acyltransferase"/>
</dbReference>
<dbReference type="SUPFAM" id="SSF55729">
    <property type="entry name" value="Acyl-CoA N-acyltransferases (Nat)"/>
    <property type="match status" value="1"/>
</dbReference>
<dbReference type="PANTHER" id="PTHR42791:SF14">
    <property type="entry name" value="N-ACETYLTRANSFERASE DOMAIN-CONTAINING PROTEIN"/>
    <property type="match status" value="1"/>
</dbReference>
<dbReference type="InParanoid" id="A0A7C8MYJ2"/>
<comment type="caution">
    <text evidence="4">The sequence shown here is derived from an EMBL/GenBank/DDBJ whole genome shotgun (WGS) entry which is preliminary data.</text>
</comment>
<feature type="compositionally biased region" description="Basic and acidic residues" evidence="2">
    <location>
        <begin position="308"/>
        <end position="318"/>
    </location>
</feature>
<dbReference type="GO" id="GO:0004150">
    <property type="term" value="F:dihydroneopterin aldolase activity"/>
    <property type="evidence" value="ECO:0007669"/>
    <property type="project" value="InterPro"/>
</dbReference>
<reference evidence="4 5" key="1">
    <citation type="submission" date="2019-12" db="EMBL/GenBank/DDBJ databases">
        <title>Draft genome sequence of the ascomycete Xylaria multiplex DSM 110363.</title>
        <authorList>
            <person name="Buettner E."/>
            <person name="Kellner H."/>
        </authorList>
    </citation>
    <scope>NUCLEOTIDE SEQUENCE [LARGE SCALE GENOMIC DNA]</scope>
    <source>
        <strain evidence="4 5">DSM 110363</strain>
    </source>
</reference>
<dbReference type="InterPro" id="IPR043133">
    <property type="entry name" value="GTP-CH-I_C/QueF"/>
</dbReference>
<dbReference type="GO" id="GO:0046656">
    <property type="term" value="P:folic acid biosynthetic process"/>
    <property type="evidence" value="ECO:0007669"/>
    <property type="project" value="UniProtKB-KW"/>
</dbReference>
<organism evidence="4 5">
    <name type="scientific">Xylaria multiplex</name>
    <dbReference type="NCBI Taxonomy" id="323545"/>
    <lineage>
        <taxon>Eukaryota</taxon>
        <taxon>Fungi</taxon>
        <taxon>Dikarya</taxon>
        <taxon>Ascomycota</taxon>
        <taxon>Pezizomycotina</taxon>
        <taxon>Sordariomycetes</taxon>
        <taxon>Xylariomycetidae</taxon>
        <taxon>Xylariales</taxon>
        <taxon>Xylariaceae</taxon>
        <taxon>Xylaria</taxon>
    </lineage>
</organism>
<dbReference type="Pfam" id="PF00583">
    <property type="entry name" value="Acetyltransf_1"/>
    <property type="match status" value="1"/>
</dbReference>
<evidence type="ECO:0000259" key="3">
    <source>
        <dbReference type="PROSITE" id="PS51186"/>
    </source>
</evidence>
<dbReference type="CDD" id="cd04301">
    <property type="entry name" value="NAT_SF"/>
    <property type="match status" value="1"/>
</dbReference>
<accession>A0A7C8MYJ2</accession>
<feature type="region of interest" description="Disordered" evidence="2">
    <location>
        <begin position="301"/>
        <end position="321"/>
    </location>
</feature>